<dbReference type="EMBL" id="CABITT030000008">
    <property type="protein sequence ID" value="VVB15736.1"/>
    <property type="molecule type" value="Genomic_DNA"/>
</dbReference>
<gene>
    <name evidence="3" type="ORF">ANE_LOCUS26180</name>
</gene>
<reference evidence="3" key="1">
    <citation type="submission" date="2019-07" db="EMBL/GenBank/DDBJ databases">
        <authorList>
            <person name="Dittberner H."/>
        </authorList>
    </citation>
    <scope>NUCLEOTIDE SEQUENCE [LARGE SCALE GENOMIC DNA]</scope>
</reference>
<dbReference type="AlphaFoldDB" id="A0A565CQM7"/>
<evidence type="ECO:0000313" key="3">
    <source>
        <dbReference type="EMBL" id="VVB15736.1"/>
    </source>
</evidence>
<evidence type="ECO:0000256" key="1">
    <source>
        <dbReference type="SAM" id="Coils"/>
    </source>
</evidence>
<dbReference type="OrthoDB" id="10663175at2759"/>
<feature type="compositionally biased region" description="Basic and acidic residues" evidence="2">
    <location>
        <begin position="307"/>
        <end position="328"/>
    </location>
</feature>
<organism evidence="3 4">
    <name type="scientific">Arabis nemorensis</name>
    <dbReference type="NCBI Taxonomy" id="586526"/>
    <lineage>
        <taxon>Eukaryota</taxon>
        <taxon>Viridiplantae</taxon>
        <taxon>Streptophyta</taxon>
        <taxon>Embryophyta</taxon>
        <taxon>Tracheophyta</taxon>
        <taxon>Spermatophyta</taxon>
        <taxon>Magnoliopsida</taxon>
        <taxon>eudicotyledons</taxon>
        <taxon>Gunneridae</taxon>
        <taxon>Pentapetalae</taxon>
        <taxon>rosids</taxon>
        <taxon>malvids</taxon>
        <taxon>Brassicales</taxon>
        <taxon>Brassicaceae</taxon>
        <taxon>Arabideae</taxon>
        <taxon>Arabis</taxon>
    </lineage>
</organism>
<evidence type="ECO:0000256" key="2">
    <source>
        <dbReference type="SAM" id="MobiDB-lite"/>
    </source>
</evidence>
<evidence type="ECO:0000313" key="4">
    <source>
        <dbReference type="Proteomes" id="UP000489600"/>
    </source>
</evidence>
<dbReference type="Proteomes" id="UP000489600">
    <property type="component" value="Unassembled WGS sequence"/>
</dbReference>
<keyword evidence="4" id="KW-1185">Reference proteome</keyword>
<protein>
    <submittedName>
        <fullName evidence="3">Uncharacterized protein</fullName>
    </submittedName>
</protein>
<comment type="caution">
    <text evidence="3">The sequence shown here is derived from an EMBL/GenBank/DDBJ whole genome shotgun (WGS) entry which is preliminary data.</text>
</comment>
<sequence>MNPVDHASLEFADVYGEVALRAVKLAAHVNQLAKDYQGELHLSKQRCEDARVEASEANQKREAAEKECADLRAKLKLADDQIKVLENRSVRKDKAIENATTNWEEAEKKLEEAVRLKEAEIVAAVVGAKRDITSRFYARVSKARKCFEEIDSEALVSMRDLYEMKSNLALLTMLQKPDAPSLDDEVKNVLGAIENVKEAGERFNRLWLEMDKVLTLDSTTDGLAASIGVSEPSGSNRGNPGITEFAAKERSGKSTPIEDLADPSVAKTGHAALDFSGESMDEFVESVQKDAAAGFQVMVSCDVNLGDEEKGTEEAGVGEEMKAADGAEAKMSTP</sequence>
<proteinExistence type="predicted"/>
<accession>A0A565CQM7</accession>
<name>A0A565CQM7_9BRAS</name>
<feature type="region of interest" description="Disordered" evidence="2">
    <location>
        <begin position="306"/>
        <end position="334"/>
    </location>
</feature>
<keyword evidence="1" id="KW-0175">Coiled coil</keyword>
<feature type="coiled-coil region" evidence="1">
    <location>
        <begin position="40"/>
        <end position="116"/>
    </location>
</feature>